<proteinExistence type="predicted"/>
<accession>A0A7J0ETW2</accession>
<evidence type="ECO:0000313" key="2">
    <source>
        <dbReference type="EMBL" id="GFY89944.1"/>
    </source>
</evidence>
<comment type="caution">
    <text evidence="2">The sequence shown here is derived from an EMBL/GenBank/DDBJ whole genome shotgun (WGS) entry which is preliminary data.</text>
</comment>
<dbReference type="PANTHER" id="PTHR33731">
    <property type="entry name" value="PROTEIN, PUTATIVE-RELATED"/>
    <property type="match status" value="1"/>
</dbReference>
<feature type="chain" id="PRO_5029835972" description="Organ-specific protein P4" evidence="1">
    <location>
        <begin position="24"/>
        <end position="107"/>
    </location>
</feature>
<keyword evidence="1" id="KW-0732">Signal</keyword>
<dbReference type="EMBL" id="BJWL01000007">
    <property type="protein sequence ID" value="GFY89944.1"/>
    <property type="molecule type" value="Genomic_DNA"/>
</dbReference>
<dbReference type="InterPro" id="IPR024489">
    <property type="entry name" value="Organ_specific_prot"/>
</dbReference>
<protein>
    <recommendedName>
        <fullName evidence="4">Organ-specific protein P4</fullName>
    </recommendedName>
</protein>
<evidence type="ECO:0000313" key="3">
    <source>
        <dbReference type="Proteomes" id="UP000585474"/>
    </source>
</evidence>
<dbReference type="AlphaFoldDB" id="A0A7J0ETW2"/>
<gene>
    <name evidence="2" type="ORF">Acr_07g0001410</name>
</gene>
<name>A0A7J0ETW2_9ERIC</name>
<dbReference type="OrthoDB" id="1734141at2759"/>
<evidence type="ECO:0008006" key="4">
    <source>
        <dbReference type="Google" id="ProtNLM"/>
    </source>
</evidence>
<dbReference type="Pfam" id="PF10950">
    <property type="entry name" value="Organ_specific"/>
    <property type="match status" value="1"/>
</dbReference>
<sequence length="107" mass="12742">MRSLSPYFFLLFLLVLFFFFVDQFVNLSDGRKDPEDYWKKVMKGEPMPKAIEELVHGGQEPLSGHFKRDFDTKRNQIIYHGHVEPKKVSPFFEDLKKIGHHEIESER</sequence>
<reference evidence="2 3" key="1">
    <citation type="submission" date="2019-07" db="EMBL/GenBank/DDBJ databases">
        <title>De Novo Assembly of kiwifruit Actinidia rufa.</title>
        <authorList>
            <person name="Sugita-Konishi S."/>
            <person name="Sato K."/>
            <person name="Mori E."/>
            <person name="Abe Y."/>
            <person name="Kisaki G."/>
            <person name="Hamano K."/>
            <person name="Suezawa K."/>
            <person name="Otani M."/>
            <person name="Fukuda T."/>
            <person name="Manabe T."/>
            <person name="Gomi K."/>
            <person name="Tabuchi M."/>
            <person name="Akimitsu K."/>
            <person name="Kataoka I."/>
        </authorList>
    </citation>
    <scope>NUCLEOTIDE SEQUENCE [LARGE SCALE GENOMIC DNA]</scope>
    <source>
        <strain evidence="3">cv. Fuchu</strain>
    </source>
</reference>
<dbReference type="PANTHER" id="PTHR33731:SF17">
    <property type="entry name" value="ORGAN-SPECIFIC PROTEIN P4-LIKE"/>
    <property type="match status" value="1"/>
</dbReference>
<dbReference type="Proteomes" id="UP000585474">
    <property type="component" value="Unassembled WGS sequence"/>
</dbReference>
<feature type="signal peptide" evidence="1">
    <location>
        <begin position="1"/>
        <end position="23"/>
    </location>
</feature>
<keyword evidence="3" id="KW-1185">Reference proteome</keyword>
<evidence type="ECO:0000256" key="1">
    <source>
        <dbReference type="SAM" id="SignalP"/>
    </source>
</evidence>
<organism evidence="2 3">
    <name type="scientific">Actinidia rufa</name>
    <dbReference type="NCBI Taxonomy" id="165716"/>
    <lineage>
        <taxon>Eukaryota</taxon>
        <taxon>Viridiplantae</taxon>
        <taxon>Streptophyta</taxon>
        <taxon>Embryophyta</taxon>
        <taxon>Tracheophyta</taxon>
        <taxon>Spermatophyta</taxon>
        <taxon>Magnoliopsida</taxon>
        <taxon>eudicotyledons</taxon>
        <taxon>Gunneridae</taxon>
        <taxon>Pentapetalae</taxon>
        <taxon>asterids</taxon>
        <taxon>Ericales</taxon>
        <taxon>Actinidiaceae</taxon>
        <taxon>Actinidia</taxon>
    </lineage>
</organism>